<sequence>MVFIAPKLSAQQALVIISALLSAARGKKKRFLRTMHFLIASHYFARRINTNNRVATIHFETDHLKLN</sequence>
<dbReference type="AlphaFoldDB" id="A0A6A4D1M6"/>
<dbReference type="Proteomes" id="UP000437068">
    <property type="component" value="Unassembled WGS sequence"/>
</dbReference>
<gene>
    <name evidence="3" type="ORF">PF001_g15209</name>
    <name evidence="2" type="ORF">PF006_g14540</name>
    <name evidence="1" type="ORF">PF010_g15313</name>
</gene>
<proteinExistence type="predicted"/>
<evidence type="ECO:0000313" key="5">
    <source>
        <dbReference type="Proteomes" id="UP000440732"/>
    </source>
</evidence>
<dbReference type="EMBL" id="QXFX01000992">
    <property type="protein sequence ID" value="KAE9099094.1"/>
    <property type="molecule type" value="Genomic_DNA"/>
</dbReference>
<evidence type="ECO:0000313" key="3">
    <source>
        <dbReference type="EMBL" id="KAE9299909.1"/>
    </source>
</evidence>
<name>A0A6A4D1M6_9STRA</name>
<evidence type="ECO:0000313" key="1">
    <source>
        <dbReference type="EMBL" id="KAE9099094.1"/>
    </source>
</evidence>
<evidence type="ECO:0000313" key="4">
    <source>
        <dbReference type="Proteomes" id="UP000437068"/>
    </source>
</evidence>
<accession>A0A6A4D1M6</accession>
<evidence type="ECO:0000313" key="6">
    <source>
        <dbReference type="Proteomes" id="UP000488956"/>
    </source>
</evidence>
<protein>
    <submittedName>
        <fullName evidence="3">Uncharacterized protein</fullName>
    </submittedName>
</protein>
<dbReference type="EMBL" id="QXGA01000918">
    <property type="protein sequence ID" value="KAE9135756.1"/>
    <property type="molecule type" value="Genomic_DNA"/>
</dbReference>
<dbReference type="Proteomes" id="UP000488956">
    <property type="component" value="Unassembled WGS sequence"/>
</dbReference>
<dbReference type="Proteomes" id="UP000440732">
    <property type="component" value="Unassembled WGS sequence"/>
</dbReference>
<organism evidence="3 4">
    <name type="scientific">Phytophthora fragariae</name>
    <dbReference type="NCBI Taxonomy" id="53985"/>
    <lineage>
        <taxon>Eukaryota</taxon>
        <taxon>Sar</taxon>
        <taxon>Stramenopiles</taxon>
        <taxon>Oomycota</taxon>
        <taxon>Peronosporomycetes</taxon>
        <taxon>Peronosporales</taxon>
        <taxon>Peronosporaceae</taxon>
        <taxon>Phytophthora</taxon>
    </lineage>
</organism>
<dbReference type="EMBL" id="QXGE01000979">
    <property type="protein sequence ID" value="KAE9299909.1"/>
    <property type="molecule type" value="Genomic_DNA"/>
</dbReference>
<comment type="caution">
    <text evidence="3">The sequence shown here is derived from an EMBL/GenBank/DDBJ whole genome shotgun (WGS) entry which is preliminary data.</text>
</comment>
<reference evidence="4 5" key="1">
    <citation type="submission" date="2018-08" db="EMBL/GenBank/DDBJ databases">
        <title>Genomic investigation of the strawberry pathogen Phytophthora fragariae indicates pathogenicity is determined by transcriptional variation in three key races.</title>
        <authorList>
            <person name="Adams T.M."/>
            <person name="Armitage A.D."/>
            <person name="Sobczyk M.K."/>
            <person name="Bates H.J."/>
            <person name="Dunwell J.M."/>
            <person name="Nellist C.F."/>
            <person name="Harrison R.J."/>
        </authorList>
    </citation>
    <scope>NUCLEOTIDE SEQUENCE [LARGE SCALE GENOMIC DNA]</scope>
    <source>
        <strain evidence="3 4">A4</strain>
        <strain evidence="2 5">NOV-5</strain>
        <strain evidence="1 6">ONT-3</strain>
    </source>
</reference>
<evidence type="ECO:0000313" key="2">
    <source>
        <dbReference type="EMBL" id="KAE9135756.1"/>
    </source>
</evidence>